<reference evidence="2 3" key="1">
    <citation type="submission" date="2018-08" db="EMBL/GenBank/DDBJ databases">
        <title>A genome reference for cultivated species of the human gut microbiota.</title>
        <authorList>
            <person name="Zou Y."/>
            <person name="Xue W."/>
            <person name="Luo G."/>
        </authorList>
    </citation>
    <scope>NUCLEOTIDE SEQUENCE [LARGE SCALE GENOMIC DNA]</scope>
    <source>
        <strain evidence="2 3">OM06-4</strain>
    </source>
</reference>
<evidence type="ECO:0000256" key="1">
    <source>
        <dbReference type="SAM" id="Phobius"/>
    </source>
</evidence>
<proteinExistence type="predicted"/>
<accession>A0A3E3DYB5</accession>
<protein>
    <submittedName>
        <fullName evidence="2">Uncharacterized protein</fullName>
    </submittedName>
</protein>
<feature type="transmembrane region" description="Helical" evidence="1">
    <location>
        <begin position="73"/>
        <end position="96"/>
    </location>
</feature>
<gene>
    <name evidence="2" type="ORF">DXB93_19815</name>
</gene>
<comment type="caution">
    <text evidence="2">The sequence shown here is derived from an EMBL/GenBank/DDBJ whole genome shotgun (WGS) entry which is preliminary data.</text>
</comment>
<feature type="transmembrane region" description="Helical" evidence="1">
    <location>
        <begin position="117"/>
        <end position="142"/>
    </location>
</feature>
<dbReference type="EMBL" id="QUSL01000120">
    <property type="protein sequence ID" value="RGD73949.1"/>
    <property type="molecule type" value="Genomic_DNA"/>
</dbReference>
<evidence type="ECO:0000313" key="2">
    <source>
        <dbReference type="EMBL" id="RGD73949.1"/>
    </source>
</evidence>
<keyword evidence="1" id="KW-0812">Transmembrane</keyword>
<sequence length="143" mass="16589">MGRLNIDYIKYILKNKLLKIVPYKYRKPFILVFAVLSLYGYFKFMIILSARFFGTPSTYLLIMQNAVVSVLDILVRSFGQSGAAAILVLLAGILIYRYTRPVYKKNENKNEWHSKSLYYEINSVISLLYVVITVLAFIPLFIK</sequence>
<dbReference type="AlphaFoldDB" id="A0A3E3DYB5"/>
<evidence type="ECO:0000313" key="3">
    <source>
        <dbReference type="Proteomes" id="UP000261032"/>
    </source>
</evidence>
<keyword evidence="1" id="KW-1133">Transmembrane helix</keyword>
<name>A0A3E3DYB5_9FIRM</name>
<keyword evidence="1" id="KW-0472">Membrane</keyword>
<feature type="transmembrane region" description="Helical" evidence="1">
    <location>
        <begin position="29"/>
        <end position="53"/>
    </location>
</feature>
<organism evidence="2 3">
    <name type="scientific">Thomasclavelia ramosa</name>
    <dbReference type="NCBI Taxonomy" id="1547"/>
    <lineage>
        <taxon>Bacteria</taxon>
        <taxon>Bacillati</taxon>
        <taxon>Bacillota</taxon>
        <taxon>Erysipelotrichia</taxon>
        <taxon>Erysipelotrichales</taxon>
        <taxon>Coprobacillaceae</taxon>
        <taxon>Thomasclavelia</taxon>
    </lineage>
</organism>
<dbReference type="Proteomes" id="UP000261032">
    <property type="component" value="Unassembled WGS sequence"/>
</dbReference>